<accession>A0AAN7ZG19</accession>
<name>A0AAN7ZG19_9COLE</name>
<evidence type="ECO:0000313" key="5">
    <source>
        <dbReference type="Proteomes" id="UP001329430"/>
    </source>
</evidence>
<dbReference type="SUPFAM" id="SSF53254">
    <property type="entry name" value="Phosphoglycerate mutase-like"/>
    <property type="match status" value="1"/>
</dbReference>
<dbReference type="InterPro" id="IPR000560">
    <property type="entry name" value="His_Pase_clade-2"/>
</dbReference>
<dbReference type="PANTHER" id="PTHR11567">
    <property type="entry name" value="ACID PHOSPHATASE-RELATED"/>
    <property type="match status" value="1"/>
</dbReference>
<dbReference type="EMBL" id="JAVRBK010000009">
    <property type="protein sequence ID" value="KAK5639141.1"/>
    <property type="molecule type" value="Genomic_DNA"/>
</dbReference>
<dbReference type="Gene3D" id="3.40.50.1240">
    <property type="entry name" value="Phosphoglycerate mutase-like"/>
    <property type="match status" value="1"/>
</dbReference>
<feature type="signal peptide" evidence="3">
    <location>
        <begin position="1"/>
        <end position="20"/>
    </location>
</feature>
<gene>
    <name evidence="4" type="ORF">RI129_011633</name>
</gene>
<dbReference type="AlphaFoldDB" id="A0AAN7ZG19"/>
<comment type="similarity">
    <text evidence="2">Belongs to the histidine acid phosphatase family.</text>
</comment>
<dbReference type="PANTHER" id="PTHR11567:SF19">
    <property type="entry name" value="GH19849P"/>
    <property type="match status" value="1"/>
</dbReference>
<protein>
    <recommendedName>
        <fullName evidence="6">Acid phosphatase</fullName>
    </recommendedName>
</protein>
<dbReference type="CDD" id="cd07061">
    <property type="entry name" value="HP_HAP_like"/>
    <property type="match status" value="1"/>
</dbReference>
<comment type="caution">
    <text evidence="4">The sequence shown here is derived from an EMBL/GenBank/DDBJ whole genome shotgun (WGS) entry which is preliminary data.</text>
</comment>
<sequence>MKIWHIFLISLHFYISDGSANSLKFVQVLFRHGDRTPTETYPNDPHQNWIGGWGSLTNKGKIQLYYLGQRLREQYRNFLPEYYLTDHVYVRSSYADRCLMSAQTLLAGLFPPKGEQIWNPKLLWQPIPVRSVPRSEDNVIAMKKKCPLYEKALKAAYQSPKIKQINEDNANLYDYLTTATGGPMRDINAVEYLYNTLEIEMQNNLTLPQWTKSISLDQLREIAKLNYAIFTDTTLMKRLTGGAFLTEIISNMKKKINRSSNLNIALYSGHDVTIVTVLRTLGFDKLFKPDYGAYIIFEMHETLPNDHEIKVFYGENYGTSPQQIELKFCPQPCSFQNFLTGLQPVLPNNWEAECLQL</sequence>
<dbReference type="InterPro" id="IPR029033">
    <property type="entry name" value="His_PPase_superfam"/>
</dbReference>
<evidence type="ECO:0000313" key="4">
    <source>
        <dbReference type="EMBL" id="KAK5639141.1"/>
    </source>
</evidence>
<dbReference type="Proteomes" id="UP001329430">
    <property type="component" value="Chromosome 9"/>
</dbReference>
<dbReference type="InterPro" id="IPR050645">
    <property type="entry name" value="Histidine_acid_phosphatase"/>
</dbReference>
<dbReference type="PROSITE" id="PS00616">
    <property type="entry name" value="HIS_ACID_PHOSPHAT_1"/>
    <property type="match status" value="1"/>
</dbReference>
<dbReference type="GO" id="GO:0003993">
    <property type="term" value="F:acid phosphatase activity"/>
    <property type="evidence" value="ECO:0007669"/>
    <property type="project" value="UniProtKB-EC"/>
</dbReference>
<reference evidence="4 5" key="1">
    <citation type="journal article" date="2024" name="Insects">
        <title>An Improved Chromosome-Level Genome Assembly of the Firefly Pyrocoelia pectoralis.</title>
        <authorList>
            <person name="Fu X."/>
            <person name="Meyer-Rochow V.B."/>
            <person name="Ballantyne L."/>
            <person name="Zhu X."/>
        </authorList>
    </citation>
    <scope>NUCLEOTIDE SEQUENCE [LARGE SCALE GENOMIC DNA]</scope>
    <source>
        <strain evidence="4">XCY_ONT2</strain>
    </source>
</reference>
<evidence type="ECO:0000256" key="1">
    <source>
        <dbReference type="ARBA" id="ARBA00000032"/>
    </source>
</evidence>
<dbReference type="Pfam" id="PF00328">
    <property type="entry name" value="His_Phos_2"/>
    <property type="match status" value="1"/>
</dbReference>
<evidence type="ECO:0000256" key="3">
    <source>
        <dbReference type="SAM" id="SignalP"/>
    </source>
</evidence>
<keyword evidence="5" id="KW-1185">Reference proteome</keyword>
<evidence type="ECO:0000256" key="2">
    <source>
        <dbReference type="ARBA" id="ARBA00005375"/>
    </source>
</evidence>
<proteinExistence type="inferred from homology"/>
<keyword evidence="3" id="KW-0732">Signal</keyword>
<feature type="chain" id="PRO_5042990631" description="Acid phosphatase" evidence="3">
    <location>
        <begin position="21"/>
        <end position="357"/>
    </location>
</feature>
<dbReference type="InterPro" id="IPR033379">
    <property type="entry name" value="Acid_Pase_AS"/>
</dbReference>
<organism evidence="4 5">
    <name type="scientific">Pyrocoelia pectoralis</name>
    <dbReference type="NCBI Taxonomy" id="417401"/>
    <lineage>
        <taxon>Eukaryota</taxon>
        <taxon>Metazoa</taxon>
        <taxon>Ecdysozoa</taxon>
        <taxon>Arthropoda</taxon>
        <taxon>Hexapoda</taxon>
        <taxon>Insecta</taxon>
        <taxon>Pterygota</taxon>
        <taxon>Neoptera</taxon>
        <taxon>Endopterygota</taxon>
        <taxon>Coleoptera</taxon>
        <taxon>Polyphaga</taxon>
        <taxon>Elateriformia</taxon>
        <taxon>Elateroidea</taxon>
        <taxon>Lampyridae</taxon>
        <taxon>Lampyrinae</taxon>
        <taxon>Pyrocoelia</taxon>
    </lineage>
</organism>
<comment type="catalytic activity">
    <reaction evidence="1">
        <text>a phosphate monoester + H2O = an alcohol + phosphate</text>
        <dbReference type="Rhea" id="RHEA:15017"/>
        <dbReference type="ChEBI" id="CHEBI:15377"/>
        <dbReference type="ChEBI" id="CHEBI:30879"/>
        <dbReference type="ChEBI" id="CHEBI:43474"/>
        <dbReference type="ChEBI" id="CHEBI:67140"/>
        <dbReference type="EC" id="3.1.3.2"/>
    </reaction>
</comment>
<evidence type="ECO:0008006" key="6">
    <source>
        <dbReference type="Google" id="ProtNLM"/>
    </source>
</evidence>